<dbReference type="GO" id="GO:0008984">
    <property type="term" value="F:protein-glutamate methylesterase activity"/>
    <property type="evidence" value="ECO:0007669"/>
    <property type="project" value="InterPro"/>
</dbReference>
<dbReference type="SUPFAM" id="SSF55785">
    <property type="entry name" value="PYP-like sensor domain (PAS domain)"/>
    <property type="match status" value="1"/>
</dbReference>
<keyword evidence="4" id="KW-0285">Flavoprotein</keyword>
<dbReference type="RefSeq" id="WP_085793018.1">
    <property type="nucleotide sequence ID" value="NZ_FWFK01000006.1"/>
</dbReference>
<evidence type="ECO:0000259" key="14">
    <source>
        <dbReference type="PROSITE" id="PS50123"/>
    </source>
</evidence>
<feature type="domain" description="CheR-type methyltransferase" evidence="14">
    <location>
        <begin position="211"/>
        <end position="477"/>
    </location>
</feature>
<feature type="active site" evidence="10">
    <location>
        <position position="134"/>
    </location>
</feature>
<evidence type="ECO:0000256" key="3">
    <source>
        <dbReference type="ARBA" id="ARBA00022553"/>
    </source>
</evidence>
<dbReference type="PANTHER" id="PTHR24422:SF27">
    <property type="entry name" value="PROTEIN-GLUTAMATE O-METHYLTRANSFERASE"/>
    <property type="match status" value="1"/>
</dbReference>
<dbReference type="SUPFAM" id="SSF53335">
    <property type="entry name" value="S-adenosyl-L-methionine-dependent methyltransferases"/>
    <property type="match status" value="1"/>
</dbReference>
<dbReference type="GO" id="GO:0000156">
    <property type="term" value="F:phosphorelay response regulator activity"/>
    <property type="evidence" value="ECO:0007669"/>
    <property type="project" value="InterPro"/>
</dbReference>
<name>A0A1X6ZYG3_9RHOB</name>
<protein>
    <recommendedName>
        <fullName evidence="2">histidine kinase</fullName>
        <ecNumber evidence="2">2.7.13.3</ecNumber>
    </recommendedName>
</protein>
<dbReference type="GO" id="GO:0004673">
    <property type="term" value="F:protein histidine kinase activity"/>
    <property type="evidence" value="ECO:0007669"/>
    <property type="project" value="UniProtKB-EC"/>
</dbReference>
<dbReference type="Gene3D" id="3.40.50.150">
    <property type="entry name" value="Vaccinia Virus protein VP39"/>
    <property type="match status" value="1"/>
</dbReference>
<accession>A0A1X6ZYG3</accession>
<evidence type="ECO:0000259" key="13">
    <source>
        <dbReference type="PROSITE" id="PS50122"/>
    </source>
</evidence>
<dbReference type="InterPro" id="IPR022642">
    <property type="entry name" value="CheR_C"/>
</dbReference>
<dbReference type="EMBL" id="FWFK01000006">
    <property type="protein sequence ID" value="SLN65313.1"/>
    <property type="molecule type" value="Genomic_DNA"/>
</dbReference>
<dbReference type="InterPro" id="IPR035909">
    <property type="entry name" value="CheB_C"/>
</dbReference>
<reference evidence="15 16" key="1">
    <citation type="submission" date="2017-03" db="EMBL/GenBank/DDBJ databases">
        <authorList>
            <person name="Afonso C.L."/>
            <person name="Miller P.J."/>
            <person name="Scott M.A."/>
            <person name="Spackman E."/>
            <person name="Goraichik I."/>
            <person name="Dimitrov K.M."/>
            <person name="Suarez D.L."/>
            <person name="Swayne D.E."/>
        </authorList>
    </citation>
    <scope>NUCLEOTIDE SEQUENCE [LARGE SCALE GENOMIC DNA]</scope>
    <source>
        <strain evidence="15 16">CECT 8625</strain>
    </source>
</reference>
<evidence type="ECO:0000256" key="2">
    <source>
        <dbReference type="ARBA" id="ARBA00012438"/>
    </source>
</evidence>
<evidence type="ECO:0000259" key="12">
    <source>
        <dbReference type="PROSITE" id="PS50113"/>
    </source>
</evidence>
<feature type="domain" description="CheB-type methylesterase" evidence="13">
    <location>
        <begin position="6"/>
        <end position="195"/>
    </location>
</feature>
<keyword evidence="6 15" id="KW-0808">Transferase</keyword>
<comment type="catalytic activity">
    <reaction evidence="1">
        <text>ATP + protein L-histidine = ADP + protein N-phospho-L-histidine.</text>
        <dbReference type="EC" id="2.7.13.3"/>
    </reaction>
</comment>
<feature type="domain" description="PAC" evidence="12">
    <location>
        <begin position="791"/>
        <end position="845"/>
    </location>
</feature>
<keyword evidence="8 15" id="KW-0418">Kinase</keyword>
<dbReference type="InterPro" id="IPR011102">
    <property type="entry name" value="Sig_transdc_His_kinase_HWE"/>
</dbReference>
<evidence type="ECO:0000313" key="16">
    <source>
        <dbReference type="Proteomes" id="UP000193570"/>
    </source>
</evidence>
<dbReference type="PRINTS" id="PR00996">
    <property type="entry name" value="CHERMTFRASE"/>
</dbReference>
<dbReference type="SMART" id="SM00138">
    <property type="entry name" value="MeTrc"/>
    <property type="match status" value="1"/>
</dbReference>
<dbReference type="SUPFAM" id="SSF52738">
    <property type="entry name" value="Methylesterase CheB, C-terminal domain"/>
    <property type="match status" value="1"/>
</dbReference>
<dbReference type="PROSITE" id="PS50122">
    <property type="entry name" value="CHEB"/>
    <property type="match status" value="1"/>
</dbReference>
<evidence type="ECO:0000256" key="10">
    <source>
        <dbReference type="PROSITE-ProRule" id="PRU00050"/>
    </source>
</evidence>
<keyword evidence="7" id="KW-0547">Nucleotide-binding</keyword>
<evidence type="ECO:0000256" key="6">
    <source>
        <dbReference type="ARBA" id="ARBA00022679"/>
    </source>
</evidence>
<evidence type="ECO:0000256" key="9">
    <source>
        <dbReference type="ARBA" id="ARBA00022840"/>
    </source>
</evidence>
<dbReference type="InterPro" id="IPR029063">
    <property type="entry name" value="SAM-dependent_MTases_sf"/>
</dbReference>
<evidence type="ECO:0000313" key="15">
    <source>
        <dbReference type="EMBL" id="SLN65313.1"/>
    </source>
</evidence>
<dbReference type="EC" id="2.7.13.3" evidence="2"/>
<feature type="active site" evidence="10">
    <location>
        <position position="42"/>
    </location>
</feature>
<feature type="coiled-coil region" evidence="11">
    <location>
        <begin position="644"/>
        <end position="731"/>
    </location>
</feature>
<dbReference type="Gene3D" id="3.30.565.10">
    <property type="entry name" value="Histidine kinase-like ATPase, C-terminal domain"/>
    <property type="match status" value="1"/>
</dbReference>
<feature type="active site" evidence="10">
    <location>
        <position position="15"/>
    </location>
</feature>
<dbReference type="InterPro" id="IPR050903">
    <property type="entry name" value="Bact_Chemotaxis_MeTrfase"/>
</dbReference>
<dbReference type="Pfam" id="PF03705">
    <property type="entry name" value="CheR_N"/>
    <property type="match status" value="1"/>
</dbReference>
<dbReference type="InterPro" id="IPR036890">
    <property type="entry name" value="HATPase_C_sf"/>
</dbReference>
<keyword evidence="11" id="KW-0175">Coiled coil</keyword>
<dbReference type="Pfam" id="PF13596">
    <property type="entry name" value="PAS_10"/>
    <property type="match status" value="1"/>
</dbReference>
<dbReference type="InterPro" id="IPR000673">
    <property type="entry name" value="Sig_transdc_resp-reg_Me-estase"/>
</dbReference>
<dbReference type="Pfam" id="PF01339">
    <property type="entry name" value="CheB_methylest"/>
    <property type="match status" value="1"/>
</dbReference>
<dbReference type="InterPro" id="IPR000700">
    <property type="entry name" value="PAS-assoc_C"/>
</dbReference>
<sequence>MTSRDELTVVGIGASAGGIEALETFFHQLGKPRGMAFVVITHLNPDHESHLHEVLGRQASIDVKVAEAGDMLAEGRVYVMPEASLLRLRDGRIELEPLSVSGPRQNPIDVFFSSLAQDRGDRAVGIVLSGSNADGTLGTKAIKERGGITMAQAPDTANGPGHPNMPKSAIATGLVDFALTVESMPETLRRLVDSRSTFDELAEAGDETALDSELETAFDLLRSHSGRDFSGYKRRTFLRRLSRRAQVVEAPTLGEYVQRLRTDPSEVMELYRDLLINVTRFFRDAEAFDALETQVIPELFRDRTQADMVRVWVPGCATGEEVYSLAILLREQMDRSPDGPTVQIFATDIDEPALDVARAGRYPEEFVSPVSEARRARFFRREGRQFVITKEVRDLCVFSPHSVISDPPFARMDLLSCRNLLIYFGRELQDQVIPTFHYALKPGGYLFLGTSESISRQHELFTPVDRQQRIFRSRENTSAHPGVPFAFQADSSGLGKLGIGRPRPSPARSTYQMRQRVETQVLERHAPPHVVVDRHGEIVYYSARIGRFLEFPRGAPSRHLLDMAPRHLRQELNAVLRESMQSGLLAARDTVLIAADGGGETDIRLVVEPIRMDRAEETVYLTLFTLREPDGRKADKGDPADRGQDAYESELREMRERMNSTVEEYETALEELKSSNEELVSANEEAQSANEELEASKEEMQTLNEELSTTNNELSNKLAELDRAHDDMRNLYEATQIASVFLDVNLVIRNFTPAARTFFQLRANDVGRPLSDLANTLDVPNFRDQLDEVLRDGEMREDRCVPKGSTNHYLVRLVPYRDKDNDIDGVVLTLVDMTSLAEAEENQRLLIDELNHRVKNILSIVISVVNATLRNTDGPEAFGETVIHRLHGMARTYKLLSQQEWQEISLRDLVEQECYAHDPVRFDIEGDDVILSARKSLPVGLVVHELATNAAKYGALANDAGRVHIGWSHEAGWLELSWREVDGPPVTAPDEDGFGWQLIAGQVEQQLQGELSRTFLPDGLHLTIRFPMKTPAPDAQPVH</sequence>
<keyword evidence="10" id="KW-0378">Hydrolase</keyword>
<organism evidence="15 16">
    <name type="scientific">Roseivivax jejudonensis</name>
    <dbReference type="NCBI Taxonomy" id="1529041"/>
    <lineage>
        <taxon>Bacteria</taxon>
        <taxon>Pseudomonadati</taxon>
        <taxon>Pseudomonadota</taxon>
        <taxon>Alphaproteobacteria</taxon>
        <taxon>Rhodobacterales</taxon>
        <taxon>Roseobacteraceae</taxon>
        <taxon>Roseivivax</taxon>
    </lineage>
</organism>
<dbReference type="InterPro" id="IPR000014">
    <property type="entry name" value="PAS"/>
</dbReference>
<dbReference type="SMART" id="SM00911">
    <property type="entry name" value="HWE_HK"/>
    <property type="match status" value="1"/>
</dbReference>
<dbReference type="GO" id="GO:0006935">
    <property type="term" value="P:chemotaxis"/>
    <property type="evidence" value="ECO:0007669"/>
    <property type="project" value="UniProtKB-UniRule"/>
</dbReference>
<dbReference type="SMART" id="SM00091">
    <property type="entry name" value="PAS"/>
    <property type="match status" value="2"/>
</dbReference>
<keyword evidence="9" id="KW-0067">ATP-binding</keyword>
<proteinExistence type="predicted"/>
<evidence type="ECO:0000256" key="11">
    <source>
        <dbReference type="SAM" id="Coils"/>
    </source>
</evidence>
<dbReference type="Proteomes" id="UP000193570">
    <property type="component" value="Unassembled WGS sequence"/>
</dbReference>
<dbReference type="Pfam" id="PF01739">
    <property type="entry name" value="CheR"/>
    <property type="match status" value="1"/>
</dbReference>
<dbReference type="Pfam" id="PF07536">
    <property type="entry name" value="HWE_HK"/>
    <property type="match status" value="1"/>
</dbReference>
<dbReference type="InterPro" id="IPR022641">
    <property type="entry name" value="CheR_N"/>
</dbReference>
<dbReference type="Gene3D" id="3.30.450.20">
    <property type="entry name" value="PAS domain"/>
    <property type="match status" value="1"/>
</dbReference>
<evidence type="ECO:0000256" key="8">
    <source>
        <dbReference type="ARBA" id="ARBA00022777"/>
    </source>
</evidence>
<dbReference type="GO" id="GO:0005524">
    <property type="term" value="F:ATP binding"/>
    <property type="evidence" value="ECO:0007669"/>
    <property type="project" value="UniProtKB-KW"/>
</dbReference>
<dbReference type="PANTHER" id="PTHR24422">
    <property type="entry name" value="CHEMOTAXIS PROTEIN METHYLTRANSFERASE"/>
    <property type="match status" value="1"/>
</dbReference>
<dbReference type="OrthoDB" id="9816309at2"/>
<dbReference type="PROSITE" id="PS50123">
    <property type="entry name" value="CHER"/>
    <property type="match status" value="1"/>
</dbReference>
<evidence type="ECO:0000256" key="4">
    <source>
        <dbReference type="ARBA" id="ARBA00022630"/>
    </source>
</evidence>
<dbReference type="Gene3D" id="3.40.50.180">
    <property type="entry name" value="Methylesterase CheB, C-terminal domain"/>
    <property type="match status" value="1"/>
</dbReference>
<keyword evidence="16" id="KW-1185">Reference proteome</keyword>
<dbReference type="InterPro" id="IPR035965">
    <property type="entry name" value="PAS-like_dom_sf"/>
</dbReference>
<keyword evidence="3" id="KW-0597">Phosphoprotein</keyword>
<gene>
    <name evidence="15" type="primary">lov</name>
    <name evidence="15" type="ORF">ROJ8625_03334</name>
</gene>
<dbReference type="GO" id="GO:0008757">
    <property type="term" value="F:S-adenosylmethionine-dependent methyltransferase activity"/>
    <property type="evidence" value="ECO:0007669"/>
    <property type="project" value="InterPro"/>
</dbReference>
<keyword evidence="10" id="KW-0145">Chemotaxis</keyword>
<dbReference type="AlphaFoldDB" id="A0A1X6ZYG3"/>
<dbReference type="CDD" id="cd02440">
    <property type="entry name" value="AdoMet_MTases"/>
    <property type="match status" value="1"/>
</dbReference>
<dbReference type="InterPro" id="IPR000780">
    <property type="entry name" value="CheR_MeTrfase"/>
</dbReference>
<dbReference type="CDD" id="cd16434">
    <property type="entry name" value="CheB-CheR_fusion"/>
    <property type="match status" value="1"/>
</dbReference>
<dbReference type="PROSITE" id="PS50113">
    <property type="entry name" value="PAC"/>
    <property type="match status" value="1"/>
</dbReference>
<evidence type="ECO:0000256" key="5">
    <source>
        <dbReference type="ARBA" id="ARBA00022643"/>
    </source>
</evidence>
<keyword evidence="5" id="KW-0288">FMN</keyword>
<dbReference type="GO" id="GO:0005737">
    <property type="term" value="C:cytoplasm"/>
    <property type="evidence" value="ECO:0007669"/>
    <property type="project" value="InterPro"/>
</dbReference>
<evidence type="ECO:0000256" key="7">
    <source>
        <dbReference type="ARBA" id="ARBA00022741"/>
    </source>
</evidence>
<dbReference type="SUPFAM" id="SSF47757">
    <property type="entry name" value="Chemotaxis receptor methyltransferase CheR, N-terminal domain"/>
    <property type="match status" value="1"/>
</dbReference>
<evidence type="ECO:0000256" key="1">
    <source>
        <dbReference type="ARBA" id="ARBA00000085"/>
    </source>
</evidence>